<evidence type="ECO:0000313" key="2">
    <source>
        <dbReference type="Proteomes" id="UP000183567"/>
    </source>
</evidence>
<dbReference type="Proteomes" id="UP000183567">
    <property type="component" value="Unassembled WGS sequence"/>
</dbReference>
<name>A0A1J8PU72_9AGAM</name>
<keyword evidence="2" id="KW-1185">Reference proteome</keyword>
<dbReference type="AlphaFoldDB" id="A0A1J8PU72"/>
<accession>A0A1J8PU72</accession>
<gene>
    <name evidence="1" type="ORF">AZE42_13399</name>
</gene>
<comment type="caution">
    <text evidence="1">The sequence shown here is derived from an EMBL/GenBank/DDBJ whole genome shotgun (WGS) entry which is preliminary data.</text>
</comment>
<evidence type="ECO:0000313" key="1">
    <source>
        <dbReference type="EMBL" id="OJA12790.1"/>
    </source>
</evidence>
<proteinExistence type="predicted"/>
<protein>
    <submittedName>
        <fullName evidence="1">Uncharacterized protein</fullName>
    </submittedName>
</protein>
<reference evidence="1 2" key="1">
    <citation type="submission" date="2016-03" db="EMBL/GenBank/DDBJ databases">
        <title>Comparative genomics of the ectomycorrhizal sister species Rhizopogon vinicolor and Rhizopogon vesiculosus (Basidiomycota: Boletales) reveals a divergence of the mating type B locus.</title>
        <authorList>
            <person name="Mujic A.B."/>
            <person name="Kuo A."/>
            <person name="Tritt A."/>
            <person name="Lipzen A."/>
            <person name="Chen C."/>
            <person name="Johnson J."/>
            <person name="Sharma A."/>
            <person name="Barry K."/>
            <person name="Grigoriev I.V."/>
            <person name="Spatafora J.W."/>
        </authorList>
    </citation>
    <scope>NUCLEOTIDE SEQUENCE [LARGE SCALE GENOMIC DNA]</scope>
    <source>
        <strain evidence="1 2">AM-OR11-056</strain>
    </source>
</reference>
<dbReference type="EMBL" id="LVVM01004505">
    <property type="protein sequence ID" value="OJA12790.1"/>
    <property type="molecule type" value="Genomic_DNA"/>
</dbReference>
<sequence>MKHYPILIRLFGAPNGLCSSITETKHIKAVKEPWRRSSRYKALGQMLVTNQRLDKIAAARRDFNNRGMLQGTCLLQARIDLQVGQDRDIDLSQDAANANVTEFNLDDIEIDDGPTRVDAYVLLAKTKQRKRAHTVPALADELSLPHLQELIRSFLIGQHLPNDARDPSTIPITTFPYYDGKVSVFNSASSRFYAPSDISGIHVGMTVCLLM</sequence>
<organism evidence="1 2">
    <name type="scientific">Rhizopogon vesiculosus</name>
    <dbReference type="NCBI Taxonomy" id="180088"/>
    <lineage>
        <taxon>Eukaryota</taxon>
        <taxon>Fungi</taxon>
        <taxon>Dikarya</taxon>
        <taxon>Basidiomycota</taxon>
        <taxon>Agaricomycotina</taxon>
        <taxon>Agaricomycetes</taxon>
        <taxon>Agaricomycetidae</taxon>
        <taxon>Boletales</taxon>
        <taxon>Suillineae</taxon>
        <taxon>Rhizopogonaceae</taxon>
        <taxon>Rhizopogon</taxon>
    </lineage>
</organism>
<dbReference type="OrthoDB" id="3246013at2759"/>
<dbReference type="STRING" id="180088.A0A1J8PU72"/>